<evidence type="ECO:0000256" key="1">
    <source>
        <dbReference type="SAM" id="MobiDB-lite"/>
    </source>
</evidence>
<evidence type="ECO:0000313" key="3">
    <source>
        <dbReference type="Proteomes" id="UP000092445"/>
    </source>
</evidence>
<feature type="compositionally biased region" description="Basic and acidic residues" evidence="1">
    <location>
        <begin position="65"/>
        <end position="74"/>
    </location>
</feature>
<reference evidence="2" key="2">
    <citation type="submission" date="2020-05" db="UniProtKB">
        <authorList>
            <consortium name="EnsemblMetazoa"/>
        </authorList>
    </citation>
    <scope>IDENTIFICATION</scope>
    <source>
        <strain evidence="2">IAEA</strain>
    </source>
</reference>
<dbReference type="EnsemblMetazoa" id="GPAI036277-RA">
    <property type="protein sequence ID" value="GPAI036277-PA"/>
    <property type="gene ID" value="GPAI036277"/>
</dbReference>
<reference evidence="3" key="1">
    <citation type="submission" date="2014-03" db="EMBL/GenBank/DDBJ databases">
        <authorList>
            <person name="Aksoy S."/>
            <person name="Warren W."/>
            <person name="Wilson R.K."/>
        </authorList>
    </citation>
    <scope>NUCLEOTIDE SEQUENCE [LARGE SCALE GENOMIC DNA]</scope>
    <source>
        <strain evidence="3">IAEA</strain>
    </source>
</reference>
<feature type="region of interest" description="Disordered" evidence="1">
    <location>
        <begin position="65"/>
        <end position="84"/>
    </location>
</feature>
<dbReference type="AlphaFoldDB" id="A0A1B0A722"/>
<name>A0A1B0A722_GLOPL</name>
<feature type="compositionally biased region" description="Polar residues" evidence="1">
    <location>
        <begin position="75"/>
        <end position="84"/>
    </location>
</feature>
<sequence>MLKQNLLIIRKQRSLEQVLERQRPATTEWERNADLLATLRKFNSHIASKHGNNLTRVSYSQCNGRRSDGYHNENNDASDNSCNGFGSPLNLQSSSIMMHERRIVSSDKEYSNGFTNLSTTTTTTTAGRKFDYNYNRQRLSILAHLDRRGACVFYSNDIIHDNIAD</sequence>
<organism evidence="2 3">
    <name type="scientific">Glossina pallidipes</name>
    <name type="common">Tsetse fly</name>
    <dbReference type="NCBI Taxonomy" id="7398"/>
    <lineage>
        <taxon>Eukaryota</taxon>
        <taxon>Metazoa</taxon>
        <taxon>Ecdysozoa</taxon>
        <taxon>Arthropoda</taxon>
        <taxon>Hexapoda</taxon>
        <taxon>Insecta</taxon>
        <taxon>Pterygota</taxon>
        <taxon>Neoptera</taxon>
        <taxon>Endopterygota</taxon>
        <taxon>Diptera</taxon>
        <taxon>Brachycera</taxon>
        <taxon>Muscomorpha</taxon>
        <taxon>Hippoboscoidea</taxon>
        <taxon>Glossinidae</taxon>
        <taxon>Glossina</taxon>
    </lineage>
</organism>
<keyword evidence="3" id="KW-1185">Reference proteome</keyword>
<evidence type="ECO:0000313" key="2">
    <source>
        <dbReference type="EnsemblMetazoa" id="GPAI036277-PA"/>
    </source>
</evidence>
<accession>A0A1B0A722</accession>
<protein>
    <submittedName>
        <fullName evidence="2">Uncharacterized protein</fullName>
    </submittedName>
</protein>
<dbReference type="Proteomes" id="UP000092445">
    <property type="component" value="Unassembled WGS sequence"/>
</dbReference>
<dbReference type="VEuPathDB" id="VectorBase:GPAI036277"/>
<proteinExistence type="predicted"/>